<dbReference type="GO" id="GO:0042985">
    <property type="term" value="P:negative regulation of amyloid precursor protein biosynthetic process"/>
    <property type="evidence" value="ECO:0007669"/>
    <property type="project" value="TreeGrafter"/>
</dbReference>
<name>A0AAU9V1R1_EUPED</name>
<dbReference type="PANTHER" id="PTHR10962:SF1">
    <property type="entry name" value="INTEGRAL MEMBRANE PROTEIN 2"/>
    <property type="match status" value="1"/>
</dbReference>
<organism evidence="2 3">
    <name type="scientific">Euphydryas editha</name>
    <name type="common">Edith's checkerspot</name>
    <dbReference type="NCBI Taxonomy" id="104508"/>
    <lineage>
        <taxon>Eukaryota</taxon>
        <taxon>Metazoa</taxon>
        <taxon>Ecdysozoa</taxon>
        <taxon>Arthropoda</taxon>
        <taxon>Hexapoda</taxon>
        <taxon>Insecta</taxon>
        <taxon>Pterygota</taxon>
        <taxon>Neoptera</taxon>
        <taxon>Endopterygota</taxon>
        <taxon>Lepidoptera</taxon>
        <taxon>Glossata</taxon>
        <taxon>Ditrysia</taxon>
        <taxon>Papilionoidea</taxon>
        <taxon>Nymphalidae</taxon>
        <taxon>Nymphalinae</taxon>
        <taxon>Euphydryas</taxon>
    </lineage>
</organism>
<keyword evidence="1" id="KW-0735">Signal-anchor</keyword>
<accession>A0AAU9V1R1</accession>
<dbReference type="PANTHER" id="PTHR10962">
    <property type="entry name" value="INTEGRAL TRANSMEMBRANE PROTEIN 2"/>
    <property type="match status" value="1"/>
</dbReference>
<comment type="subcellular location">
    <subcellularLocation>
        <location evidence="1">Membrane</location>
        <topology evidence="1">Single-pass type II membrane protein</topology>
    </subcellularLocation>
</comment>
<keyword evidence="1" id="KW-0812">Transmembrane</keyword>
<dbReference type="AlphaFoldDB" id="A0AAU9V1R1"/>
<protein>
    <recommendedName>
        <fullName evidence="1">Integral membrane protein 2</fullName>
    </recommendedName>
</protein>
<evidence type="ECO:0000313" key="3">
    <source>
        <dbReference type="Proteomes" id="UP001153954"/>
    </source>
</evidence>
<comment type="caution">
    <text evidence="2">The sequence shown here is derived from an EMBL/GenBank/DDBJ whole genome shotgun (WGS) entry which is preliminary data.</text>
</comment>
<proteinExistence type="inferred from homology"/>
<gene>
    <name evidence="2" type="ORF">EEDITHA_LOCUS18544</name>
</gene>
<dbReference type="Proteomes" id="UP001153954">
    <property type="component" value="Unassembled WGS sequence"/>
</dbReference>
<sequence>MIDPDFRTLPLRWAADDVQLVSADERDGLADALREELDIGDTVEKISVINNGHRVHFIHDFSDNTTGIVDPERCFVMELSPELVLSPELFISGLTSGAPFDVSRVRSSLRAALPALVELRRAASELAARCAERPLYRLYQDDAIRKREVHESPEPHDYMQFSGRHVQEIKINNLQEVLAYERQLHA</sequence>
<dbReference type="GO" id="GO:0005794">
    <property type="term" value="C:Golgi apparatus"/>
    <property type="evidence" value="ECO:0007669"/>
    <property type="project" value="TreeGrafter"/>
</dbReference>
<dbReference type="EMBL" id="CAKOGL010000027">
    <property type="protein sequence ID" value="CAH2104118.1"/>
    <property type="molecule type" value="Genomic_DNA"/>
</dbReference>
<keyword evidence="1" id="KW-0472">Membrane</keyword>
<dbReference type="InterPro" id="IPR040145">
    <property type="entry name" value="ITM2"/>
</dbReference>
<dbReference type="GO" id="GO:0001540">
    <property type="term" value="F:amyloid-beta binding"/>
    <property type="evidence" value="ECO:0007669"/>
    <property type="project" value="TreeGrafter"/>
</dbReference>
<comment type="similarity">
    <text evidence="1">Belongs to the ITM2 family.</text>
</comment>
<reference evidence="2" key="1">
    <citation type="submission" date="2022-03" db="EMBL/GenBank/DDBJ databases">
        <authorList>
            <person name="Tunstrom K."/>
        </authorList>
    </citation>
    <scope>NUCLEOTIDE SEQUENCE</scope>
</reference>
<keyword evidence="3" id="KW-1185">Reference proteome</keyword>
<dbReference type="GO" id="GO:0070062">
    <property type="term" value="C:extracellular exosome"/>
    <property type="evidence" value="ECO:0007669"/>
    <property type="project" value="TreeGrafter"/>
</dbReference>
<dbReference type="GO" id="GO:0005886">
    <property type="term" value="C:plasma membrane"/>
    <property type="evidence" value="ECO:0007669"/>
    <property type="project" value="UniProtKB-UniRule"/>
</dbReference>
<evidence type="ECO:0000313" key="2">
    <source>
        <dbReference type="EMBL" id="CAH2104118.1"/>
    </source>
</evidence>
<keyword evidence="1" id="KW-1003">Cell membrane</keyword>
<evidence type="ECO:0000256" key="1">
    <source>
        <dbReference type="RuleBase" id="RU367061"/>
    </source>
</evidence>